<accession>A0AAN7AMF3</accession>
<sequence>MIPQACAWSCQNAQNESLDNPSNGGACETFVIYWVDCRDCIYEYSEDPQTEFALLNQNTFQAHRPPHPQQQPKQPTTHHPKIPPQVTAATRTPVIGGAAVGSVASVILVVLGYLLLRRHRIRQKYKQRKTSGSASSDDNSANGEDGKNGWEKPELDSTPRRIDEIDGTARAELDSIRPTVELDDGKVIKPELDDGGVPLYYAELDSMPVTPSAPAFVLGKDGHDGKVSPLEEEEEDMKNKCPLSPKVKERGMG</sequence>
<dbReference type="CDD" id="cd12087">
    <property type="entry name" value="TM_EGFR-like"/>
    <property type="match status" value="1"/>
</dbReference>
<keyword evidence="2" id="KW-0812">Transmembrane</keyword>
<keyword evidence="2" id="KW-0472">Membrane</keyword>
<evidence type="ECO:0000313" key="4">
    <source>
        <dbReference type="Proteomes" id="UP001302126"/>
    </source>
</evidence>
<organism evidence="3 4">
    <name type="scientific">Podospora australis</name>
    <dbReference type="NCBI Taxonomy" id="1536484"/>
    <lineage>
        <taxon>Eukaryota</taxon>
        <taxon>Fungi</taxon>
        <taxon>Dikarya</taxon>
        <taxon>Ascomycota</taxon>
        <taxon>Pezizomycotina</taxon>
        <taxon>Sordariomycetes</taxon>
        <taxon>Sordariomycetidae</taxon>
        <taxon>Sordariales</taxon>
        <taxon>Podosporaceae</taxon>
        <taxon>Podospora</taxon>
    </lineage>
</organism>
<evidence type="ECO:0000313" key="3">
    <source>
        <dbReference type="EMBL" id="KAK4190810.1"/>
    </source>
</evidence>
<name>A0AAN7AMF3_9PEZI</name>
<keyword evidence="2" id="KW-1133">Transmembrane helix</keyword>
<comment type="caution">
    <text evidence="3">The sequence shown here is derived from an EMBL/GenBank/DDBJ whole genome shotgun (WGS) entry which is preliminary data.</text>
</comment>
<evidence type="ECO:0000256" key="1">
    <source>
        <dbReference type="SAM" id="MobiDB-lite"/>
    </source>
</evidence>
<feature type="compositionally biased region" description="Basic and acidic residues" evidence="1">
    <location>
        <begin position="144"/>
        <end position="161"/>
    </location>
</feature>
<dbReference type="AlphaFoldDB" id="A0AAN7AMF3"/>
<dbReference type="EMBL" id="MU864363">
    <property type="protein sequence ID" value="KAK4190810.1"/>
    <property type="molecule type" value="Genomic_DNA"/>
</dbReference>
<keyword evidence="4" id="KW-1185">Reference proteome</keyword>
<reference evidence="3" key="2">
    <citation type="submission" date="2023-05" db="EMBL/GenBank/DDBJ databases">
        <authorList>
            <consortium name="Lawrence Berkeley National Laboratory"/>
            <person name="Steindorff A."/>
            <person name="Hensen N."/>
            <person name="Bonometti L."/>
            <person name="Westerberg I."/>
            <person name="Brannstrom I.O."/>
            <person name="Guillou S."/>
            <person name="Cros-Aarteil S."/>
            <person name="Calhoun S."/>
            <person name="Haridas S."/>
            <person name="Kuo A."/>
            <person name="Mondo S."/>
            <person name="Pangilinan J."/>
            <person name="Riley R."/>
            <person name="Labutti K."/>
            <person name="Andreopoulos B."/>
            <person name="Lipzen A."/>
            <person name="Chen C."/>
            <person name="Yanf M."/>
            <person name="Daum C."/>
            <person name="Ng V."/>
            <person name="Clum A."/>
            <person name="Ohm R."/>
            <person name="Martin F."/>
            <person name="Silar P."/>
            <person name="Natvig D."/>
            <person name="Lalanne C."/>
            <person name="Gautier V."/>
            <person name="Ament-Velasquez S.L."/>
            <person name="Kruys A."/>
            <person name="Hutchinson M.I."/>
            <person name="Powell A.J."/>
            <person name="Barry K."/>
            <person name="Miller A.N."/>
            <person name="Grigoriev I.V."/>
            <person name="Debuchy R."/>
            <person name="Gladieux P."/>
            <person name="Thoren M.H."/>
            <person name="Johannesson H."/>
        </authorList>
    </citation>
    <scope>NUCLEOTIDE SEQUENCE</scope>
    <source>
        <strain evidence="3">PSN309</strain>
    </source>
</reference>
<gene>
    <name evidence="3" type="ORF">QBC35DRAFT_460773</name>
</gene>
<reference evidence="3" key="1">
    <citation type="journal article" date="2023" name="Mol. Phylogenet. Evol.">
        <title>Genome-scale phylogeny and comparative genomics of the fungal order Sordariales.</title>
        <authorList>
            <person name="Hensen N."/>
            <person name="Bonometti L."/>
            <person name="Westerberg I."/>
            <person name="Brannstrom I.O."/>
            <person name="Guillou S."/>
            <person name="Cros-Aarteil S."/>
            <person name="Calhoun S."/>
            <person name="Haridas S."/>
            <person name="Kuo A."/>
            <person name="Mondo S."/>
            <person name="Pangilinan J."/>
            <person name="Riley R."/>
            <person name="LaButti K."/>
            <person name="Andreopoulos B."/>
            <person name="Lipzen A."/>
            <person name="Chen C."/>
            <person name="Yan M."/>
            <person name="Daum C."/>
            <person name="Ng V."/>
            <person name="Clum A."/>
            <person name="Steindorff A."/>
            <person name="Ohm R.A."/>
            <person name="Martin F."/>
            <person name="Silar P."/>
            <person name="Natvig D.O."/>
            <person name="Lalanne C."/>
            <person name="Gautier V."/>
            <person name="Ament-Velasquez S.L."/>
            <person name="Kruys A."/>
            <person name="Hutchinson M.I."/>
            <person name="Powell A.J."/>
            <person name="Barry K."/>
            <person name="Miller A.N."/>
            <person name="Grigoriev I.V."/>
            <person name="Debuchy R."/>
            <person name="Gladieux P."/>
            <person name="Hiltunen Thoren M."/>
            <person name="Johannesson H."/>
        </authorList>
    </citation>
    <scope>NUCLEOTIDE SEQUENCE</scope>
    <source>
        <strain evidence="3">PSN309</strain>
    </source>
</reference>
<dbReference type="Proteomes" id="UP001302126">
    <property type="component" value="Unassembled WGS sequence"/>
</dbReference>
<feature type="region of interest" description="Disordered" evidence="1">
    <location>
        <begin position="215"/>
        <end position="253"/>
    </location>
</feature>
<evidence type="ECO:0000256" key="2">
    <source>
        <dbReference type="SAM" id="Phobius"/>
    </source>
</evidence>
<feature type="region of interest" description="Disordered" evidence="1">
    <location>
        <begin position="125"/>
        <end position="161"/>
    </location>
</feature>
<feature type="region of interest" description="Disordered" evidence="1">
    <location>
        <begin position="62"/>
        <end position="84"/>
    </location>
</feature>
<feature type="transmembrane region" description="Helical" evidence="2">
    <location>
        <begin position="94"/>
        <end position="116"/>
    </location>
</feature>
<proteinExistence type="predicted"/>
<feature type="compositionally biased region" description="Low complexity" evidence="1">
    <location>
        <begin position="131"/>
        <end position="143"/>
    </location>
</feature>
<protein>
    <submittedName>
        <fullName evidence="3">Uncharacterized protein</fullName>
    </submittedName>
</protein>